<keyword evidence="3" id="KW-1185">Reference proteome</keyword>
<dbReference type="Gene3D" id="3.90.550.20">
    <property type="match status" value="1"/>
</dbReference>
<keyword evidence="1" id="KW-0808">Transferase</keyword>
<dbReference type="EMBL" id="CP014504">
    <property type="protein sequence ID" value="AMP98901.1"/>
    <property type="molecule type" value="Genomic_DNA"/>
</dbReference>
<dbReference type="OrthoDB" id="146908at2"/>
<evidence type="ECO:0000256" key="1">
    <source>
        <dbReference type="ARBA" id="ARBA00022679"/>
    </source>
</evidence>
<dbReference type="InterPro" id="IPR051706">
    <property type="entry name" value="Glycosyltransferase_domain"/>
</dbReference>
<dbReference type="GO" id="GO:0016020">
    <property type="term" value="C:membrane"/>
    <property type="evidence" value="ECO:0007669"/>
    <property type="project" value="GOC"/>
</dbReference>
<gene>
    <name evidence="2" type="ORF">AY601_1995</name>
</gene>
<evidence type="ECO:0000313" key="3">
    <source>
        <dbReference type="Proteomes" id="UP000071561"/>
    </source>
</evidence>
<evidence type="ECO:0008006" key="4">
    <source>
        <dbReference type="Google" id="ProtNLM"/>
    </source>
</evidence>
<dbReference type="GO" id="GO:0000030">
    <property type="term" value="F:mannosyltransferase activity"/>
    <property type="evidence" value="ECO:0007669"/>
    <property type="project" value="TreeGrafter"/>
</dbReference>
<dbReference type="Pfam" id="PF04488">
    <property type="entry name" value="Gly_transf_sug"/>
    <property type="match status" value="1"/>
</dbReference>
<dbReference type="PANTHER" id="PTHR32385">
    <property type="entry name" value="MANNOSYL PHOSPHORYLINOSITOL CERAMIDE SYNTHASE"/>
    <property type="match status" value="1"/>
</dbReference>
<dbReference type="KEGG" id="pcm:AY601_1995"/>
<dbReference type="GO" id="GO:0051999">
    <property type="term" value="P:mannosyl-inositol phosphorylceramide biosynthetic process"/>
    <property type="evidence" value="ECO:0007669"/>
    <property type="project" value="TreeGrafter"/>
</dbReference>
<dbReference type="RefSeq" id="WP_068399963.1">
    <property type="nucleotide sequence ID" value="NZ_CP014504.1"/>
</dbReference>
<dbReference type="InterPro" id="IPR007577">
    <property type="entry name" value="GlycoTrfase_DXD_sugar-bd_CS"/>
</dbReference>
<protein>
    <recommendedName>
        <fullName evidence="4">Glycosyl transferase-like sugar-binding protein</fullName>
    </recommendedName>
</protein>
<evidence type="ECO:0000313" key="2">
    <source>
        <dbReference type="EMBL" id="AMP98901.1"/>
    </source>
</evidence>
<accession>A0A127VCG4</accession>
<dbReference type="PATRIC" id="fig|188932.3.peg.2086"/>
<dbReference type="InterPro" id="IPR029044">
    <property type="entry name" value="Nucleotide-diphossugar_trans"/>
</dbReference>
<name>A0A127VCG4_9SPHI</name>
<dbReference type="PANTHER" id="PTHR32385:SF15">
    <property type="entry name" value="INOSITOL PHOSPHOCERAMIDE MANNOSYLTRANSFERASE 1"/>
    <property type="match status" value="1"/>
</dbReference>
<dbReference type="AlphaFoldDB" id="A0A127VCG4"/>
<proteinExistence type="predicted"/>
<sequence>MTTQENIDVHVNDHKLRSQFIQRLVQDKNSNLMETPFKIIPRVLIQFWDNSEKIPSDVKECIDSWSYLDEHGFKRLCFDDFSAECFIRTEFDDNHLQAYNMCHHPAMRCDYFRLCYLYKYGGFYLDADENYLGADIEPLLVGAKLRLNPLCYNMLNDEMVTSRCFLDNQESSEHWIFYVNNNPIIAPSGHPLLNLALSRATKILLESKNPIADIQSTTGPGNLSASLVQYAMMLDHENKQYDFEIIDNWDKISNSPWPLSYRNDQRNWRLWNPNKPD</sequence>
<dbReference type="Proteomes" id="UP000071561">
    <property type="component" value="Chromosome"/>
</dbReference>
<dbReference type="SUPFAM" id="SSF53448">
    <property type="entry name" value="Nucleotide-diphospho-sugar transferases"/>
    <property type="match status" value="1"/>
</dbReference>
<organism evidence="2 3">
    <name type="scientific">Pedobacter cryoconitis</name>
    <dbReference type="NCBI Taxonomy" id="188932"/>
    <lineage>
        <taxon>Bacteria</taxon>
        <taxon>Pseudomonadati</taxon>
        <taxon>Bacteroidota</taxon>
        <taxon>Sphingobacteriia</taxon>
        <taxon>Sphingobacteriales</taxon>
        <taxon>Sphingobacteriaceae</taxon>
        <taxon>Pedobacter</taxon>
    </lineage>
</organism>
<reference evidence="2 3" key="1">
    <citation type="submission" date="2016-03" db="EMBL/GenBank/DDBJ databases">
        <title>Complete genome sequence of Pedobacter cryoconitis PAMC 27485.</title>
        <authorList>
            <person name="Lee J."/>
            <person name="Kim O.-S."/>
        </authorList>
    </citation>
    <scope>NUCLEOTIDE SEQUENCE [LARGE SCALE GENOMIC DNA]</scope>
    <source>
        <strain evidence="2 3">PAMC 27485</strain>
    </source>
</reference>